<accession>A0ABQ7GLN5</accession>
<keyword evidence="3 6" id="KW-1133">Transmembrane helix</keyword>
<evidence type="ECO:0000256" key="4">
    <source>
        <dbReference type="ARBA" id="ARBA00023136"/>
    </source>
</evidence>
<dbReference type="PANTHER" id="PTHR34455:SF1">
    <property type="entry name" value="OS07G0673550 PROTEIN"/>
    <property type="match status" value="1"/>
</dbReference>
<dbReference type="EMBL" id="MU069701">
    <property type="protein sequence ID" value="KAF5835526.1"/>
    <property type="molecule type" value="Genomic_DNA"/>
</dbReference>
<name>A0ABQ7GLN5_DUNSA</name>
<keyword evidence="2 6" id="KW-0812">Transmembrane</keyword>
<dbReference type="PANTHER" id="PTHR34455">
    <property type="entry name" value="OS07G0673550 PROTEIN"/>
    <property type="match status" value="1"/>
</dbReference>
<evidence type="ECO:0000256" key="1">
    <source>
        <dbReference type="ARBA" id="ARBA00022531"/>
    </source>
</evidence>
<evidence type="ECO:0000313" key="8">
    <source>
        <dbReference type="Proteomes" id="UP000815325"/>
    </source>
</evidence>
<protein>
    <submittedName>
        <fullName evidence="7">Photosystem II PsbX protein, chloroplast</fullName>
    </submittedName>
</protein>
<feature type="transmembrane region" description="Helical" evidence="6">
    <location>
        <begin position="85"/>
        <end position="106"/>
    </location>
</feature>
<keyword evidence="4 6" id="KW-0472">Membrane</keyword>
<dbReference type="InterPro" id="IPR009518">
    <property type="entry name" value="PSII_PsbX"/>
</dbReference>
<reference evidence="7" key="1">
    <citation type="submission" date="2017-08" db="EMBL/GenBank/DDBJ databases">
        <authorList>
            <person name="Polle J.E."/>
            <person name="Barry K."/>
            <person name="Cushman J."/>
            <person name="Schmutz J."/>
            <person name="Tran D."/>
            <person name="Hathwaick L.T."/>
            <person name="Yim W.C."/>
            <person name="Jenkins J."/>
            <person name="Mckie-Krisberg Z.M."/>
            <person name="Prochnik S."/>
            <person name="Lindquist E."/>
            <person name="Dockter R.B."/>
            <person name="Adam C."/>
            <person name="Molina H."/>
            <person name="Bunkerborg J."/>
            <person name="Jin E."/>
            <person name="Buchheim M."/>
            <person name="Magnuson J."/>
        </authorList>
    </citation>
    <scope>NUCLEOTIDE SEQUENCE</scope>
    <source>
        <strain evidence="7">CCAP 19/18</strain>
    </source>
</reference>
<evidence type="ECO:0000256" key="3">
    <source>
        <dbReference type="ARBA" id="ARBA00022989"/>
    </source>
</evidence>
<dbReference type="Gene3D" id="1.20.5.510">
    <property type="entry name" value="Single helix bin"/>
    <property type="match status" value="1"/>
</dbReference>
<evidence type="ECO:0000313" key="7">
    <source>
        <dbReference type="EMBL" id="KAF5835526.1"/>
    </source>
</evidence>
<evidence type="ECO:0000256" key="6">
    <source>
        <dbReference type="SAM" id="Phobius"/>
    </source>
</evidence>
<keyword evidence="1" id="KW-0602">Photosynthesis</keyword>
<gene>
    <name evidence="7" type="ORF">DUNSADRAFT_7265</name>
</gene>
<keyword evidence="5" id="KW-0604">Photosystem II</keyword>
<evidence type="ECO:0000256" key="5">
    <source>
        <dbReference type="ARBA" id="ARBA00023276"/>
    </source>
</evidence>
<organism evidence="7 8">
    <name type="scientific">Dunaliella salina</name>
    <name type="common">Green alga</name>
    <name type="synonym">Protococcus salinus</name>
    <dbReference type="NCBI Taxonomy" id="3046"/>
    <lineage>
        <taxon>Eukaryota</taxon>
        <taxon>Viridiplantae</taxon>
        <taxon>Chlorophyta</taxon>
        <taxon>core chlorophytes</taxon>
        <taxon>Chlorophyceae</taxon>
        <taxon>CS clade</taxon>
        <taxon>Chlamydomonadales</taxon>
        <taxon>Dunaliellaceae</taxon>
        <taxon>Dunaliella</taxon>
    </lineage>
</organism>
<keyword evidence="8" id="KW-1185">Reference proteome</keyword>
<dbReference type="Pfam" id="PF06596">
    <property type="entry name" value="PsbX"/>
    <property type="match status" value="1"/>
</dbReference>
<evidence type="ECO:0000256" key="2">
    <source>
        <dbReference type="ARBA" id="ARBA00022692"/>
    </source>
</evidence>
<proteinExistence type="predicted"/>
<comment type="caution">
    <text evidence="7">The sequence shown here is derived from an EMBL/GenBank/DDBJ whole genome shotgun (WGS) entry which is preliminary data.</text>
</comment>
<sequence length="115" mass="11816">MATIATQGSRTLLKNAGACPVGVCRPSRVQVSCRAQKKSEQPAQKQQQPKQQMKALQAGVIASTGAVLANPQFAEASVTPSLKNFLLSLVAGAVVLAAIAGAVTAVSNFDPANRD</sequence>
<dbReference type="Proteomes" id="UP000815325">
    <property type="component" value="Unassembled WGS sequence"/>
</dbReference>